<name>A0A0S3IU23_9EUGL</name>
<dbReference type="PANTHER" id="PTHR21139">
    <property type="entry name" value="TRIOSEPHOSPHATE ISOMERASE"/>
    <property type="match status" value="1"/>
</dbReference>
<dbReference type="HAMAP" id="MF_00147_B">
    <property type="entry name" value="TIM_B"/>
    <property type="match status" value="1"/>
</dbReference>
<dbReference type="InterPro" id="IPR013785">
    <property type="entry name" value="Aldolase_TIM"/>
</dbReference>
<feature type="non-terminal residue" evidence="8">
    <location>
        <position position="1"/>
    </location>
</feature>
<dbReference type="AlphaFoldDB" id="A0A0S3IU23"/>
<dbReference type="Pfam" id="PF00121">
    <property type="entry name" value="TIM"/>
    <property type="match status" value="1"/>
</dbReference>
<evidence type="ECO:0000256" key="1">
    <source>
        <dbReference type="ARBA" id="ARBA00004680"/>
    </source>
</evidence>
<dbReference type="PANTHER" id="PTHR21139:SF2">
    <property type="entry name" value="TRIOSEPHOSPHATE ISOMERASE"/>
    <property type="match status" value="1"/>
</dbReference>
<organism evidence="8">
    <name type="scientific">Petalomonas cantuscygni</name>
    <dbReference type="NCBI Taxonomy" id="56452"/>
    <lineage>
        <taxon>Eukaryota</taxon>
        <taxon>Discoba</taxon>
        <taxon>Euglenozoa</taxon>
        <taxon>Euglenida</taxon>
        <taxon>Petalomonadida</taxon>
        <taxon>Scytomonadidae</taxon>
        <taxon>Petalomonas</taxon>
    </lineage>
</organism>
<evidence type="ECO:0000256" key="4">
    <source>
        <dbReference type="ARBA" id="ARBA00022432"/>
    </source>
</evidence>
<comment type="similarity">
    <text evidence="2 7">Belongs to the triosephosphate isomerase family.</text>
</comment>
<keyword evidence="4 7" id="KW-0312">Gluconeogenesis</keyword>
<dbReference type="GO" id="GO:0006094">
    <property type="term" value="P:gluconeogenesis"/>
    <property type="evidence" value="ECO:0007669"/>
    <property type="project" value="UniProtKB-UniPathway"/>
</dbReference>
<dbReference type="UniPathway" id="UPA00109">
    <property type="reaction ID" value="UER00189"/>
</dbReference>
<comment type="pathway">
    <text evidence="1 7">Carbohydrate degradation; glycolysis; D-glyceraldehyde 3-phosphate from glycerone phosphate: step 1/1.</text>
</comment>
<sequence length="251" mass="26328">MSKPQPFVGGNWKSNGTKASVEELVGHLNKIDAGKADVIVSPIFLHIPLVQSQLTNKSVKVAAQNLTPKAGAFTGEISAAAIADAGLQWVIIGHSERRQLYGETNGTVAEKTAAAYAAGLSVIACIGETLAEREQKEGGSFQDRVLAPQLEAIMSVTKDLSKLVIAYEPVWAIGTGVVATPEQAEEVHAWIRKWLSERIGEQANTVRIIYGGSVNGGNAAGLYALPNVNGFLVGGASLKPEFATIVAAVNA</sequence>
<evidence type="ECO:0000256" key="3">
    <source>
        <dbReference type="ARBA" id="ARBA00011738"/>
    </source>
</evidence>
<proteinExistence type="evidence at transcript level"/>
<dbReference type="UniPathway" id="UPA00138"/>
<comment type="pathway">
    <text evidence="7">Carbohydrate biosynthesis; gluconeogenesis.</text>
</comment>
<dbReference type="GO" id="GO:0004807">
    <property type="term" value="F:triose-phosphate isomerase activity"/>
    <property type="evidence" value="ECO:0007669"/>
    <property type="project" value="UniProtKB-EC"/>
</dbReference>
<dbReference type="GO" id="GO:0046166">
    <property type="term" value="P:glyceraldehyde-3-phosphate biosynthetic process"/>
    <property type="evidence" value="ECO:0007669"/>
    <property type="project" value="TreeGrafter"/>
</dbReference>
<evidence type="ECO:0000256" key="5">
    <source>
        <dbReference type="ARBA" id="ARBA00023152"/>
    </source>
</evidence>
<dbReference type="GO" id="GO:0005829">
    <property type="term" value="C:cytosol"/>
    <property type="evidence" value="ECO:0007669"/>
    <property type="project" value="TreeGrafter"/>
</dbReference>
<dbReference type="GO" id="GO:0006096">
    <property type="term" value="P:glycolytic process"/>
    <property type="evidence" value="ECO:0007669"/>
    <property type="project" value="UniProtKB-UniPathway"/>
</dbReference>
<feature type="non-terminal residue" evidence="8">
    <location>
        <position position="251"/>
    </location>
</feature>
<comment type="subunit">
    <text evidence="3">Homodimer.</text>
</comment>
<evidence type="ECO:0000313" key="8">
    <source>
        <dbReference type="EMBL" id="ALR69545.1"/>
    </source>
</evidence>
<keyword evidence="6 7" id="KW-0413">Isomerase</keyword>
<dbReference type="Gene3D" id="3.20.20.70">
    <property type="entry name" value="Aldolase class I"/>
    <property type="match status" value="1"/>
</dbReference>
<dbReference type="InterPro" id="IPR022896">
    <property type="entry name" value="TrioseP_Isoase_bac/euk"/>
</dbReference>
<evidence type="ECO:0000256" key="6">
    <source>
        <dbReference type="ARBA" id="ARBA00023235"/>
    </source>
</evidence>
<comment type="catalytic activity">
    <reaction evidence="7">
        <text>D-glyceraldehyde 3-phosphate = dihydroxyacetone phosphate</text>
        <dbReference type="Rhea" id="RHEA:18585"/>
        <dbReference type="ChEBI" id="CHEBI:57642"/>
        <dbReference type="ChEBI" id="CHEBI:59776"/>
        <dbReference type="EC" id="5.3.1.1"/>
    </reaction>
</comment>
<dbReference type="EC" id="5.3.1.1" evidence="7"/>
<protein>
    <recommendedName>
        <fullName evidence="7">Triosephosphate isomerase</fullName>
        <ecNumber evidence="7">5.3.1.1</ecNumber>
    </recommendedName>
</protein>
<keyword evidence="5 7" id="KW-0324">Glycolysis</keyword>
<accession>A0A0S3IU23</accession>
<dbReference type="InterPro" id="IPR020861">
    <property type="entry name" value="Triosephosphate_isomerase_AS"/>
</dbReference>
<reference evidence="8" key="1">
    <citation type="journal article" date="2015" name="J. Eukaryot. Microbiol.">
        <title>Evolutionary History of the Enzymes Involved in the Calvin-Benson Cycle in Euglenids.</title>
        <authorList>
            <person name="Markunas C.M."/>
            <person name="Triemer R.E."/>
        </authorList>
    </citation>
    <scope>NUCLEOTIDE SEQUENCE</scope>
</reference>
<dbReference type="GO" id="GO:0019563">
    <property type="term" value="P:glycerol catabolic process"/>
    <property type="evidence" value="ECO:0007669"/>
    <property type="project" value="TreeGrafter"/>
</dbReference>
<dbReference type="EMBL" id="KT718641">
    <property type="protein sequence ID" value="ALR69545.1"/>
    <property type="molecule type" value="mRNA"/>
</dbReference>
<dbReference type="InterPro" id="IPR035990">
    <property type="entry name" value="TIM_sf"/>
</dbReference>
<dbReference type="CDD" id="cd00311">
    <property type="entry name" value="TIM"/>
    <property type="match status" value="1"/>
</dbReference>
<dbReference type="PROSITE" id="PS51440">
    <property type="entry name" value="TIM_2"/>
    <property type="match status" value="1"/>
</dbReference>
<evidence type="ECO:0000256" key="2">
    <source>
        <dbReference type="ARBA" id="ARBA00007422"/>
    </source>
</evidence>
<dbReference type="NCBIfam" id="TIGR00419">
    <property type="entry name" value="tim"/>
    <property type="match status" value="1"/>
</dbReference>
<dbReference type="PROSITE" id="PS00171">
    <property type="entry name" value="TIM_1"/>
    <property type="match status" value="1"/>
</dbReference>
<evidence type="ECO:0000256" key="7">
    <source>
        <dbReference type="RuleBase" id="RU363013"/>
    </source>
</evidence>
<dbReference type="SUPFAM" id="SSF51351">
    <property type="entry name" value="Triosephosphate isomerase (TIM)"/>
    <property type="match status" value="1"/>
</dbReference>
<dbReference type="InterPro" id="IPR000652">
    <property type="entry name" value="Triosephosphate_isomerase"/>
</dbReference>
<dbReference type="FunFam" id="3.20.20.70:FF:000016">
    <property type="entry name" value="Triosephosphate isomerase"/>
    <property type="match status" value="1"/>
</dbReference>